<evidence type="ECO:0000313" key="2">
    <source>
        <dbReference type="Proteomes" id="UP000807504"/>
    </source>
</evidence>
<name>A0A8T0EGM9_ARGBR</name>
<reference evidence="1" key="1">
    <citation type="journal article" date="2020" name="bioRxiv">
        <title>Chromosome-level reference genome of the European wasp spider Argiope bruennichi: a resource for studies on range expansion and evolutionary adaptation.</title>
        <authorList>
            <person name="Sheffer M.M."/>
            <person name="Hoppe A."/>
            <person name="Krehenwinkel H."/>
            <person name="Uhl G."/>
            <person name="Kuss A.W."/>
            <person name="Jensen L."/>
            <person name="Jensen C."/>
            <person name="Gillespie R.G."/>
            <person name="Hoff K.J."/>
            <person name="Prost S."/>
        </authorList>
    </citation>
    <scope>NUCLEOTIDE SEQUENCE</scope>
</reference>
<protein>
    <submittedName>
        <fullName evidence="1">Uncharacterized protein</fullName>
    </submittedName>
</protein>
<organism evidence="1 2">
    <name type="scientific">Argiope bruennichi</name>
    <name type="common">Wasp spider</name>
    <name type="synonym">Aranea bruennichi</name>
    <dbReference type="NCBI Taxonomy" id="94029"/>
    <lineage>
        <taxon>Eukaryota</taxon>
        <taxon>Metazoa</taxon>
        <taxon>Ecdysozoa</taxon>
        <taxon>Arthropoda</taxon>
        <taxon>Chelicerata</taxon>
        <taxon>Arachnida</taxon>
        <taxon>Araneae</taxon>
        <taxon>Araneomorphae</taxon>
        <taxon>Entelegynae</taxon>
        <taxon>Araneoidea</taxon>
        <taxon>Araneidae</taxon>
        <taxon>Argiope</taxon>
    </lineage>
</organism>
<keyword evidence="2" id="KW-1185">Reference proteome</keyword>
<comment type="caution">
    <text evidence="1">The sequence shown here is derived from an EMBL/GenBank/DDBJ whole genome shotgun (WGS) entry which is preliminary data.</text>
</comment>
<reference evidence="1" key="2">
    <citation type="submission" date="2020-06" db="EMBL/GenBank/DDBJ databases">
        <authorList>
            <person name="Sheffer M."/>
        </authorList>
    </citation>
    <scope>NUCLEOTIDE SEQUENCE</scope>
</reference>
<evidence type="ECO:0000313" key="1">
    <source>
        <dbReference type="EMBL" id="KAF8772049.1"/>
    </source>
</evidence>
<dbReference type="Proteomes" id="UP000807504">
    <property type="component" value="Unassembled WGS sequence"/>
</dbReference>
<accession>A0A8T0EGM9</accession>
<dbReference type="EMBL" id="JABXBU010002228">
    <property type="protein sequence ID" value="KAF8772049.1"/>
    <property type="molecule type" value="Genomic_DNA"/>
</dbReference>
<sequence>MMDIKTQNNSLPQDNSFLLPKIISVESIVVESNLRQKRKRAPVVIPEEYLRRSERIKEIKLRNQNSSCQCASDDATNACVQKKSRIHPSMVFWRNLEQPPNLPLVSNSNEFHLEKEPERVQGLVVVNEKIYVLVKWRHTDAQEYVEKRKCSPEILMLLDEFLNLSPSGERSSSCEEVHIKRETEVSCESLYKSQQLNSMNRIQESSRNEDCLSHIKIE</sequence>
<proteinExistence type="predicted"/>
<gene>
    <name evidence="1" type="ORF">HNY73_019396</name>
</gene>
<dbReference type="AlphaFoldDB" id="A0A8T0EGM9"/>